<gene>
    <name evidence="1" type="ORF">EV182_005540</name>
</gene>
<reference evidence="1" key="1">
    <citation type="submission" date="2022-06" db="EMBL/GenBank/DDBJ databases">
        <title>Phylogenomic reconstructions and comparative analyses of Kickxellomycotina fungi.</title>
        <authorList>
            <person name="Reynolds N.K."/>
            <person name="Stajich J.E."/>
            <person name="Barry K."/>
            <person name="Grigoriev I.V."/>
            <person name="Crous P."/>
            <person name="Smith M.E."/>
        </authorList>
    </citation>
    <scope>NUCLEOTIDE SEQUENCE</scope>
    <source>
        <strain evidence="1">RSA 2271</strain>
    </source>
</reference>
<dbReference type="Proteomes" id="UP001145114">
    <property type="component" value="Unassembled WGS sequence"/>
</dbReference>
<organism evidence="1 2">
    <name type="scientific">Spiromyces aspiralis</name>
    <dbReference type="NCBI Taxonomy" id="68401"/>
    <lineage>
        <taxon>Eukaryota</taxon>
        <taxon>Fungi</taxon>
        <taxon>Fungi incertae sedis</taxon>
        <taxon>Zoopagomycota</taxon>
        <taxon>Kickxellomycotina</taxon>
        <taxon>Kickxellomycetes</taxon>
        <taxon>Kickxellales</taxon>
        <taxon>Kickxellaceae</taxon>
        <taxon>Spiromyces</taxon>
    </lineage>
</organism>
<evidence type="ECO:0000313" key="1">
    <source>
        <dbReference type="EMBL" id="KAJ1677741.1"/>
    </source>
</evidence>
<sequence>TGDLLRSGSQLWKSALANSDGTIGANSIQPDSRGTTSCSGSGSGRRSRAYTLDAPVSARHIYVHRAATICQRGTSSQRYHHSNHQQYQHRLSRYGSDELFGNWGKSSTFYTHPRAVSHANLHAFSSPESPPGPHSAAVFGQQQGDPTGLHPHHTLHSCLNLPELDFEDLTCSHRIL</sequence>
<feature type="non-terminal residue" evidence="1">
    <location>
        <position position="1"/>
    </location>
</feature>
<comment type="caution">
    <text evidence="1">The sequence shown here is derived from an EMBL/GenBank/DDBJ whole genome shotgun (WGS) entry which is preliminary data.</text>
</comment>
<protein>
    <submittedName>
        <fullName evidence="1">Uncharacterized protein</fullName>
    </submittedName>
</protein>
<dbReference type="EMBL" id="JAMZIH010002006">
    <property type="protein sequence ID" value="KAJ1677741.1"/>
    <property type="molecule type" value="Genomic_DNA"/>
</dbReference>
<evidence type="ECO:0000313" key="2">
    <source>
        <dbReference type="Proteomes" id="UP001145114"/>
    </source>
</evidence>
<proteinExistence type="predicted"/>
<accession>A0ACC1HQX1</accession>
<name>A0ACC1HQX1_9FUNG</name>
<keyword evidence="2" id="KW-1185">Reference proteome</keyword>